<reference evidence="3" key="1">
    <citation type="submission" date="2021-03" db="EMBL/GenBank/DDBJ databases">
        <title>Whole genome shotgun sequence of Actinoplanes auranticolor NBRC 12245.</title>
        <authorList>
            <person name="Komaki H."/>
            <person name="Tamura T."/>
        </authorList>
    </citation>
    <scope>NUCLEOTIDE SEQUENCE</scope>
    <source>
        <strain evidence="3">NBRC 12245</strain>
    </source>
</reference>
<protein>
    <submittedName>
        <fullName evidence="3">Uncharacterized protein</fullName>
    </submittedName>
</protein>
<evidence type="ECO:0000313" key="4">
    <source>
        <dbReference type="Proteomes" id="UP000681340"/>
    </source>
</evidence>
<dbReference type="Proteomes" id="UP000681340">
    <property type="component" value="Unassembled WGS sequence"/>
</dbReference>
<dbReference type="AlphaFoldDB" id="A0A919S8N2"/>
<evidence type="ECO:0000313" key="3">
    <source>
        <dbReference type="EMBL" id="GIM65612.1"/>
    </source>
</evidence>
<evidence type="ECO:0000256" key="2">
    <source>
        <dbReference type="SAM" id="Phobius"/>
    </source>
</evidence>
<accession>A0A919S8N2</accession>
<feature type="compositionally biased region" description="Low complexity" evidence="1">
    <location>
        <begin position="12"/>
        <end position="23"/>
    </location>
</feature>
<keyword evidence="2" id="KW-0472">Membrane</keyword>
<dbReference type="EMBL" id="BOQL01000017">
    <property type="protein sequence ID" value="GIM65612.1"/>
    <property type="molecule type" value="Genomic_DNA"/>
</dbReference>
<keyword evidence="2" id="KW-0812">Transmembrane</keyword>
<feature type="transmembrane region" description="Helical" evidence="2">
    <location>
        <begin position="78"/>
        <end position="103"/>
    </location>
</feature>
<name>A0A919S8N2_9ACTN</name>
<feature type="region of interest" description="Disordered" evidence="1">
    <location>
        <begin position="104"/>
        <end position="125"/>
    </location>
</feature>
<keyword evidence="4" id="KW-1185">Reference proteome</keyword>
<evidence type="ECO:0000256" key="1">
    <source>
        <dbReference type="SAM" id="MobiDB-lite"/>
    </source>
</evidence>
<comment type="caution">
    <text evidence="3">The sequence shown here is derived from an EMBL/GenBank/DDBJ whole genome shotgun (WGS) entry which is preliminary data.</text>
</comment>
<gene>
    <name evidence="3" type="ORF">Aau02nite_18430</name>
</gene>
<sequence length="257" mass="26582">MGSKSDNGGNWPPDGGSPDGLPDFPEEWGLIVIPDDLSELSDEVEAVQAELHRSPERTRWQSFTERPGMRALRRAGAACLRAPVLIISMAVLVTVASLFASAWPGPSRSPATQRTATTTDDRGDTLPALELMGVDGTTVPLRAQLPAVVLLTDGCDCAGLVTDTSAAAPPGIAVVTVVAGAAAGQTGAAPPTNAAPPAQAKPVRALRDPTGELRAGLDLGTPDGTAAVLLVNRGGEIVRKIARTFSVEDFRPDLARL</sequence>
<organism evidence="3 4">
    <name type="scientific">Actinoplanes auranticolor</name>
    <dbReference type="NCBI Taxonomy" id="47988"/>
    <lineage>
        <taxon>Bacteria</taxon>
        <taxon>Bacillati</taxon>
        <taxon>Actinomycetota</taxon>
        <taxon>Actinomycetes</taxon>
        <taxon>Micromonosporales</taxon>
        <taxon>Micromonosporaceae</taxon>
        <taxon>Actinoplanes</taxon>
    </lineage>
</organism>
<keyword evidence="2" id="KW-1133">Transmembrane helix</keyword>
<proteinExistence type="predicted"/>
<feature type="region of interest" description="Disordered" evidence="1">
    <location>
        <begin position="1"/>
        <end position="26"/>
    </location>
</feature>
<dbReference type="RefSeq" id="WP_212987887.1">
    <property type="nucleotide sequence ID" value="NZ_BAABEA010000017.1"/>
</dbReference>